<accession>A0ABU0JZD7</accession>
<dbReference type="GeneID" id="301325497"/>
<gene>
    <name evidence="3" type="ORF">QO000_001446</name>
</gene>
<dbReference type="InterPro" id="IPR001387">
    <property type="entry name" value="Cro/C1-type_HTH"/>
</dbReference>
<dbReference type="CDD" id="cd00093">
    <property type="entry name" value="HTH_XRE"/>
    <property type="match status" value="1"/>
</dbReference>
<keyword evidence="4" id="KW-1185">Reference proteome</keyword>
<evidence type="ECO:0000313" key="4">
    <source>
        <dbReference type="Proteomes" id="UP001226720"/>
    </source>
</evidence>
<dbReference type="EMBL" id="JAUSWM010000002">
    <property type="protein sequence ID" value="MDQ0482477.1"/>
    <property type="molecule type" value="Genomic_DNA"/>
</dbReference>
<name>A0ABU0JZD7_9BACL</name>
<protein>
    <submittedName>
        <fullName evidence="3">Tetratricopeptide (TPR) repeat protein</fullName>
    </submittedName>
</protein>
<dbReference type="Proteomes" id="UP001226720">
    <property type="component" value="Unassembled WGS sequence"/>
</dbReference>
<organism evidence="3 4">
    <name type="scientific">Guptibacillus hwajinpoensis</name>
    <dbReference type="NCBI Taxonomy" id="208199"/>
    <lineage>
        <taxon>Bacteria</taxon>
        <taxon>Bacillati</taxon>
        <taxon>Bacillota</taxon>
        <taxon>Bacilli</taxon>
        <taxon>Bacillales</taxon>
        <taxon>Guptibacillaceae</taxon>
        <taxon>Guptibacillus</taxon>
    </lineage>
</organism>
<keyword evidence="1" id="KW-0802">TPR repeat</keyword>
<dbReference type="InterPro" id="IPR011990">
    <property type="entry name" value="TPR-like_helical_dom_sf"/>
</dbReference>
<evidence type="ECO:0000313" key="3">
    <source>
        <dbReference type="EMBL" id="MDQ0482477.1"/>
    </source>
</evidence>
<sequence>MINNKINGLTIKINRLKKNLTLSQAAKGICSISYLSKIENGSLDPQSDIEQLMFMRLEIPNEEAKQLPSIEELSYQLTKGYREILLDNKIGVIEAYNEIRQNYTDLILHPNINFKYVLFELRYYLLIHDLPSAYENLNYLNQFSNHLSTQEIYFYTYCKGILFSMKKDYNIGLKYLLEAQNLQEQLDLNNDRISYHVSLTYSHLNKPLLAIENGRKAIKSLECIELTSNERNIRLILAINYGKLKMFSHALIEYEIVLERVLEVGTKKDVAMIYYNIALLYVKSNDSDQSIIYFLKSLNYRSKEDPYYFSTKRLLAREYFTLMKYNKALFLIEEAYQLVDKTQNIEEYFKIKLLRYQIINRDKYNKEAISFLEKKVLPFFIKHERGDLIVEYSELLSEYFSRKQQYKKAHMYIQQAFVYKNNLLRGDN</sequence>
<dbReference type="SUPFAM" id="SSF47413">
    <property type="entry name" value="lambda repressor-like DNA-binding domains"/>
    <property type="match status" value="1"/>
</dbReference>
<dbReference type="PROSITE" id="PS50943">
    <property type="entry name" value="HTH_CROC1"/>
    <property type="match status" value="1"/>
</dbReference>
<dbReference type="InterPro" id="IPR010982">
    <property type="entry name" value="Lambda_DNA-bd_dom_sf"/>
</dbReference>
<feature type="domain" description="HTH cro/C1-type" evidence="2">
    <location>
        <begin position="11"/>
        <end position="48"/>
    </location>
</feature>
<dbReference type="Gene3D" id="1.10.260.40">
    <property type="entry name" value="lambda repressor-like DNA-binding domains"/>
    <property type="match status" value="1"/>
</dbReference>
<proteinExistence type="predicted"/>
<dbReference type="SMART" id="SM00028">
    <property type="entry name" value="TPR"/>
    <property type="match status" value="3"/>
</dbReference>
<reference evidence="3" key="1">
    <citation type="submission" date="2023-07" db="EMBL/GenBank/DDBJ databases">
        <title>Genomic Encyclopedia of Type Strains, Phase IV (KMG-IV): sequencing the most valuable type-strain genomes for metagenomic binning, comparative biology and taxonomic classification.</title>
        <authorList>
            <person name="Goeker M."/>
        </authorList>
    </citation>
    <scope>NUCLEOTIDE SEQUENCE [LARGE SCALE GENOMIC DNA]</scope>
    <source>
        <strain evidence="3">JSM 076093</strain>
    </source>
</reference>
<dbReference type="Gene3D" id="1.25.40.10">
    <property type="entry name" value="Tetratricopeptide repeat domain"/>
    <property type="match status" value="1"/>
</dbReference>
<evidence type="ECO:0000256" key="1">
    <source>
        <dbReference type="PROSITE-ProRule" id="PRU00339"/>
    </source>
</evidence>
<dbReference type="RefSeq" id="WP_301550276.1">
    <property type="nucleotide sequence ID" value="NZ_JAQRMZ010000001.1"/>
</dbReference>
<dbReference type="PROSITE" id="PS50005">
    <property type="entry name" value="TPR"/>
    <property type="match status" value="1"/>
</dbReference>
<evidence type="ECO:0000259" key="2">
    <source>
        <dbReference type="PROSITE" id="PS50943"/>
    </source>
</evidence>
<feature type="repeat" description="TPR" evidence="1">
    <location>
        <begin position="271"/>
        <end position="304"/>
    </location>
</feature>
<comment type="caution">
    <text evidence="3">The sequence shown here is derived from an EMBL/GenBank/DDBJ whole genome shotgun (WGS) entry which is preliminary data.</text>
</comment>
<dbReference type="SUPFAM" id="SSF48452">
    <property type="entry name" value="TPR-like"/>
    <property type="match status" value="1"/>
</dbReference>
<dbReference type="InterPro" id="IPR019734">
    <property type="entry name" value="TPR_rpt"/>
</dbReference>